<dbReference type="Proteomes" id="UP000789390">
    <property type="component" value="Unassembled WGS sequence"/>
</dbReference>
<proteinExistence type="inferred from homology"/>
<dbReference type="OrthoDB" id="5835829at2759"/>
<dbReference type="InterPro" id="IPR002213">
    <property type="entry name" value="UDP_glucos_trans"/>
</dbReference>
<accession>A0A8J2RAE3</accession>
<keyword evidence="6" id="KW-1185">Reference proteome</keyword>
<dbReference type="Gene3D" id="3.40.50.2000">
    <property type="entry name" value="Glycogen Phosphorylase B"/>
    <property type="match status" value="3"/>
</dbReference>
<dbReference type="Pfam" id="PF00201">
    <property type="entry name" value="UDPGT"/>
    <property type="match status" value="2"/>
</dbReference>
<evidence type="ECO:0000256" key="3">
    <source>
        <dbReference type="ARBA" id="ARBA00022679"/>
    </source>
</evidence>
<dbReference type="GO" id="GO:0008194">
    <property type="term" value="F:UDP-glycosyltransferase activity"/>
    <property type="evidence" value="ECO:0007669"/>
    <property type="project" value="InterPro"/>
</dbReference>
<keyword evidence="3" id="KW-0808">Transferase</keyword>
<dbReference type="EMBL" id="CAKKLH010000007">
    <property type="protein sequence ID" value="CAH0098773.1"/>
    <property type="molecule type" value="Genomic_DNA"/>
</dbReference>
<dbReference type="SUPFAM" id="SSF53756">
    <property type="entry name" value="UDP-Glycosyltransferase/glycogen phosphorylase"/>
    <property type="match status" value="2"/>
</dbReference>
<name>A0A8J2RAE3_9CRUS</name>
<dbReference type="PANTHER" id="PTHR48043">
    <property type="entry name" value="EG:EG0003.4 PROTEIN-RELATED"/>
    <property type="match status" value="1"/>
</dbReference>
<dbReference type="PROSITE" id="PS00375">
    <property type="entry name" value="UDPGT"/>
    <property type="match status" value="2"/>
</dbReference>
<evidence type="ECO:0000313" key="5">
    <source>
        <dbReference type="EMBL" id="CAH0098773.1"/>
    </source>
</evidence>
<keyword evidence="4" id="KW-0812">Transmembrane</keyword>
<keyword evidence="4" id="KW-0472">Membrane</keyword>
<feature type="transmembrane region" description="Helical" evidence="4">
    <location>
        <begin position="968"/>
        <end position="991"/>
    </location>
</feature>
<reference evidence="5" key="1">
    <citation type="submission" date="2021-11" db="EMBL/GenBank/DDBJ databases">
        <authorList>
            <person name="Schell T."/>
        </authorList>
    </citation>
    <scope>NUCLEOTIDE SEQUENCE</scope>
    <source>
        <strain evidence="5">M5</strain>
    </source>
</reference>
<dbReference type="PANTHER" id="PTHR48043:SF159">
    <property type="entry name" value="EG:EG0003.4 PROTEIN-RELATED"/>
    <property type="match status" value="1"/>
</dbReference>
<dbReference type="InterPro" id="IPR035595">
    <property type="entry name" value="UDP_glycos_trans_CS"/>
</dbReference>
<organism evidence="5 6">
    <name type="scientific">Daphnia galeata</name>
    <dbReference type="NCBI Taxonomy" id="27404"/>
    <lineage>
        <taxon>Eukaryota</taxon>
        <taxon>Metazoa</taxon>
        <taxon>Ecdysozoa</taxon>
        <taxon>Arthropoda</taxon>
        <taxon>Crustacea</taxon>
        <taxon>Branchiopoda</taxon>
        <taxon>Diplostraca</taxon>
        <taxon>Cladocera</taxon>
        <taxon>Anomopoda</taxon>
        <taxon>Daphniidae</taxon>
        <taxon>Daphnia</taxon>
    </lineage>
</organism>
<evidence type="ECO:0000256" key="4">
    <source>
        <dbReference type="SAM" id="Phobius"/>
    </source>
</evidence>
<gene>
    <name evidence="5" type="ORF">DGAL_LOCUS875</name>
</gene>
<keyword evidence="2" id="KW-0328">Glycosyltransferase</keyword>
<dbReference type="CDD" id="cd03784">
    <property type="entry name" value="GT1_Gtf-like"/>
    <property type="match status" value="2"/>
</dbReference>
<evidence type="ECO:0008006" key="7">
    <source>
        <dbReference type="Google" id="ProtNLM"/>
    </source>
</evidence>
<comment type="similarity">
    <text evidence="1">Belongs to the UDP-glycosyltransferase family.</text>
</comment>
<dbReference type="FunFam" id="3.40.50.2000:FF:000021">
    <property type="entry name" value="UDP-glucuronosyltransferase"/>
    <property type="match status" value="1"/>
</dbReference>
<dbReference type="FunFam" id="3.40.50.2000:FF:000050">
    <property type="entry name" value="UDP-glucuronosyltransferase"/>
    <property type="match status" value="1"/>
</dbReference>
<sequence>MNMKFEFPQRQDLGFWLLPLTVQKSHQNVYVPLTKELVGRGNHVTLITNYDIGEVAQHDNVEQILLEQLALDTSIFPNMFKLMTGTWMNKIEIGIEIVKMMFTFPAMVAETTYGDSRIQKLMATEKFDLVMFSEACGLTCYPFGWHFKAPTIAMSPNVLFPGRAALLGDDEHYSYVPFIMSSYTDQMTLTQRLGNYVISKLFNTLVHDWHIDSIHNIFKKMVDPECPPFIEIEKNFSLVFTNSHPSFSYPRTLPPQVIEVGGLHCRTARPLPDDLEKFVSSSEAGFIVFAIGSAIKMEDMPEEMILSFIKAFSRLPQRIIWQWKGKVRTDLPANVLPVPWLPQQDLLGHKNCKAFLTHGGLNSLQEAVYHGVPVLGFPFGTDQTLNIGRAMKEGYATKLEWKEITQETLSKSIQEVLHDSKYKKSAKRISSTFRDQIQPPLERAVFWTEFVLRHKGTEHLRLGSIDLAPYQRALVDCYNSLEIIMLLNKFLLLFVIGLGLIEASRILISSPYGTKSYHNMYVPLVTELTRRGHHVTVITNYKSSVLEKTDNVNQIVLDKLAIDMSHFPNPFDAMLSRLILMESMILGVNNMFTHPRIITEILYSDERIKQLMMNDHFDLVMVSITFNAGSYPLAWHFKAPLVMMTPNAIFPGIITSLGEDEQPSHVPFFLSSFTNKMNLFQRTVNTLTTKLFGYFIHQYHHNKIHSIIQKTIMPDCPPLQELEKNISLVFTNTHPSINYARAMPPVIVEVGGMNCRSAQPLPQDLENFVDSNSNSFGFILFAVGSMLPMENMPEHLTQSFIQTFARLPQRVIWQWKGKIRNDLPSNVLAIPWLPQQDLLGHKNCKLFITHGGLNSVQEAVYHGVPVLGLPFGTDQKLNMRRAIDDGYASKLAWTEINQETLTSAIIELLYNSSYSEAAERQFQLFHDQMQTPLERAVYWTEFVIRHGTEQLKMGSRHLSLYQRSLIDVYLILMVFTVIPLLFTFFVLRICCRRRKCSKINKEKKEK</sequence>
<keyword evidence="4" id="KW-1133">Transmembrane helix</keyword>
<comment type="caution">
    <text evidence="5">The sequence shown here is derived from an EMBL/GenBank/DDBJ whole genome shotgun (WGS) entry which is preliminary data.</text>
</comment>
<evidence type="ECO:0000256" key="2">
    <source>
        <dbReference type="ARBA" id="ARBA00022676"/>
    </source>
</evidence>
<evidence type="ECO:0000313" key="6">
    <source>
        <dbReference type="Proteomes" id="UP000789390"/>
    </source>
</evidence>
<dbReference type="InterPro" id="IPR050271">
    <property type="entry name" value="UDP-glycosyltransferase"/>
</dbReference>
<evidence type="ECO:0000256" key="1">
    <source>
        <dbReference type="ARBA" id="ARBA00009995"/>
    </source>
</evidence>
<protein>
    <recommendedName>
        <fullName evidence="7">UDP-glycosyltransferases domain-containing protein</fullName>
    </recommendedName>
</protein>
<dbReference type="AlphaFoldDB" id="A0A8J2RAE3"/>